<proteinExistence type="predicted"/>
<dbReference type="Pfam" id="PF16113">
    <property type="entry name" value="ECH_2"/>
    <property type="match status" value="1"/>
</dbReference>
<gene>
    <name evidence="8" type="ORF">SMAR0320_LOCUS22617</name>
</gene>
<comment type="catalytic activity">
    <reaction evidence="1">
        <text>3-hydroxy-2-methylpropanoyl-CoA + H2O = 3-hydroxy-2-methylpropanoate + CoA + H(+)</text>
        <dbReference type="Rhea" id="RHEA:20888"/>
        <dbReference type="ChEBI" id="CHEBI:11805"/>
        <dbReference type="ChEBI" id="CHEBI:15377"/>
        <dbReference type="ChEBI" id="CHEBI:15378"/>
        <dbReference type="ChEBI" id="CHEBI:57287"/>
        <dbReference type="ChEBI" id="CHEBI:57340"/>
        <dbReference type="EC" id="3.1.2.4"/>
    </reaction>
</comment>
<feature type="domain" description="Enoyl-CoA hydratase/isomerase" evidence="7">
    <location>
        <begin position="16"/>
        <end position="374"/>
    </location>
</feature>
<dbReference type="PANTHER" id="PTHR43176">
    <property type="entry name" value="3-HYDROXYISOBUTYRYL-COA HYDROLASE-RELATED"/>
    <property type="match status" value="1"/>
</dbReference>
<evidence type="ECO:0000256" key="1">
    <source>
        <dbReference type="ARBA" id="ARBA00001709"/>
    </source>
</evidence>
<dbReference type="AlphaFoldDB" id="A0A7S2VFN6"/>
<evidence type="ECO:0000313" key="8">
    <source>
        <dbReference type="EMBL" id="CAD9629947.1"/>
    </source>
</evidence>
<organism evidence="8">
    <name type="scientific">Skeletonema marinoi</name>
    <dbReference type="NCBI Taxonomy" id="267567"/>
    <lineage>
        <taxon>Eukaryota</taxon>
        <taxon>Sar</taxon>
        <taxon>Stramenopiles</taxon>
        <taxon>Ochrophyta</taxon>
        <taxon>Bacillariophyta</taxon>
        <taxon>Coscinodiscophyceae</taxon>
        <taxon>Thalassiosirophycidae</taxon>
        <taxon>Thalassiosirales</taxon>
        <taxon>Skeletonemataceae</taxon>
        <taxon>Skeletonema</taxon>
        <taxon>Skeletonema marinoi-dohrnii complex</taxon>
    </lineage>
</organism>
<dbReference type="NCBIfam" id="NF004127">
    <property type="entry name" value="PRK05617.1"/>
    <property type="match status" value="1"/>
</dbReference>
<dbReference type="InterPro" id="IPR045004">
    <property type="entry name" value="ECH_dom"/>
</dbReference>
<keyword evidence="4" id="KW-0378">Hydrolase</keyword>
<dbReference type="GO" id="GO:0006574">
    <property type="term" value="P:L-valine catabolic process"/>
    <property type="evidence" value="ECO:0007669"/>
    <property type="project" value="TreeGrafter"/>
</dbReference>
<evidence type="ECO:0000256" key="4">
    <source>
        <dbReference type="ARBA" id="ARBA00022801"/>
    </source>
</evidence>
<accession>A0A7S2VFN6</accession>
<evidence type="ECO:0000256" key="2">
    <source>
        <dbReference type="ARBA" id="ARBA00004173"/>
    </source>
</evidence>
<name>A0A7S2VFN6_9STRA</name>
<dbReference type="InterPro" id="IPR032259">
    <property type="entry name" value="HIBYL-CoA-H"/>
</dbReference>
<evidence type="ECO:0000256" key="6">
    <source>
        <dbReference type="ARBA" id="ARBA00031181"/>
    </source>
</evidence>
<dbReference type="CDD" id="cd06558">
    <property type="entry name" value="crotonase-like"/>
    <property type="match status" value="1"/>
</dbReference>
<evidence type="ECO:0000256" key="3">
    <source>
        <dbReference type="ARBA" id="ARBA00011915"/>
    </source>
</evidence>
<dbReference type="PANTHER" id="PTHR43176:SF3">
    <property type="entry name" value="3-HYDROXYISOBUTYRYL-COA HYDROLASE, MITOCHONDRIAL"/>
    <property type="match status" value="1"/>
</dbReference>
<dbReference type="GO" id="GO:0005739">
    <property type="term" value="C:mitochondrion"/>
    <property type="evidence" value="ECO:0007669"/>
    <property type="project" value="UniProtKB-SubCell"/>
</dbReference>
<dbReference type="SUPFAM" id="SSF52096">
    <property type="entry name" value="ClpP/crotonase"/>
    <property type="match status" value="1"/>
</dbReference>
<evidence type="ECO:0000259" key="7">
    <source>
        <dbReference type="Pfam" id="PF16113"/>
    </source>
</evidence>
<dbReference type="EC" id="3.1.2.4" evidence="3"/>
<dbReference type="Gene3D" id="3.90.226.10">
    <property type="entry name" value="2-enoyl-CoA Hydratase, Chain A, domain 1"/>
    <property type="match status" value="1"/>
</dbReference>
<protein>
    <recommendedName>
        <fullName evidence="3">3-hydroxyisobutyryl-CoA hydrolase</fullName>
        <ecNumber evidence="3">3.1.2.4</ecNumber>
    </recommendedName>
    <alternativeName>
        <fullName evidence="6">3-hydroxyisobutyryl-coenzyme A hydrolase</fullName>
    </alternativeName>
</protein>
<dbReference type="GO" id="GO:0003860">
    <property type="term" value="F:3-hydroxyisobutyryl-CoA hydrolase activity"/>
    <property type="evidence" value="ECO:0007669"/>
    <property type="project" value="UniProtKB-EC"/>
</dbReference>
<dbReference type="EMBL" id="HBGZ01031686">
    <property type="protein sequence ID" value="CAD9629947.1"/>
    <property type="molecule type" value="Transcribed_RNA"/>
</dbReference>
<dbReference type="FunFam" id="3.90.226.10:FF:000026">
    <property type="entry name" value="3-hydroxyisobutyryl-CoA hydrolase, mitochondrial"/>
    <property type="match status" value="1"/>
</dbReference>
<sequence length="392" mass="42779">MSTTLQFLPSLSANLGILQLNNPASLNALTLEMIRSMTPILRQWQKTGVRATLMVGAPYEKNGKTKRSAFCAGGDVKKVYLAGIGKEDKSLTADFFREEYQLNHMIATQAPHLPQVSIWDGVVMGGGVGLSVHGKYRVATERTIFAMPETKIGLFPDVGGSWWIPRLKLYSQWKSGLVGGVGNYLALTGNRLAAEDLIYAGIATHYVKSEKLDDLKSALAESTTSTSDDPNGDCVAGVLMSFHDHNVDTKSSFLSQNRADIDYAFDGKDTMEEIIDALESMGEDSQFGQSTLNTLKLMSPTSLKVTLEGLKRGAKLSSVGEALQMEYRMSQAFMREGSDFYEGIRAALVDKDGKPKWSPSSLEEVTDDIVQSYFEPLGDDELDVNAIGSAKL</sequence>
<comment type="subcellular location">
    <subcellularLocation>
        <location evidence="2">Mitochondrion</location>
    </subcellularLocation>
</comment>
<reference evidence="8" key="1">
    <citation type="submission" date="2021-01" db="EMBL/GenBank/DDBJ databases">
        <authorList>
            <person name="Corre E."/>
            <person name="Pelletier E."/>
            <person name="Niang G."/>
            <person name="Scheremetjew M."/>
            <person name="Finn R."/>
            <person name="Kale V."/>
            <person name="Holt S."/>
            <person name="Cochrane G."/>
            <person name="Meng A."/>
            <person name="Brown T."/>
            <person name="Cohen L."/>
        </authorList>
    </citation>
    <scope>NUCLEOTIDE SEQUENCE</scope>
    <source>
        <strain evidence="8">SM1012Den-03</strain>
    </source>
</reference>
<dbReference type="InterPro" id="IPR029045">
    <property type="entry name" value="ClpP/crotonase-like_dom_sf"/>
</dbReference>
<evidence type="ECO:0000256" key="5">
    <source>
        <dbReference type="ARBA" id="ARBA00023128"/>
    </source>
</evidence>
<keyword evidence="5" id="KW-0496">Mitochondrion</keyword>